<evidence type="ECO:0000313" key="1">
    <source>
        <dbReference type="EMBL" id="KAJ1371395.1"/>
    </source>
</evidence>
<proteinExistence type="predicted"/>
<sequence>MALPPVYEIVIDAEDAAYGTFDQWIVFARALDCQPCSDYMRVASKIPESTIPLEPRRKVFDMKPETVEEV</sequence>
<gene>
    <name evidence="1" type="ORF">KIN20_033345</name>
</gene>
<comment type="caution">
    <text evidence="1">The sequence shown here is derived from an EMBL/GenBank/DDBJ whole genome shotgun (WGS) entry which is preliminary data.</text>
</comment>
<accession>A0AAD5R7X4</accession>
<keyword evidence="2" id="KW-1185">Reference proteome</keyword>
<name>A0AAD5R7X4_PARTN</name>
<dbReference type="EMBL" id="JAHQIW010006973">
    <property type="protein sequence ID" value="KAJ1371395.1"/>
    <property type="molecule type" value="Genomic_DNA"/>
</dbReference>
<protein>
    <submittedName>
        <fullName evidence="1">Uncharacterized protein</fullName>
    </submittedName>
</protein>
<reference evidence="1" key="1">
    <citation type="submission" date="2021-06" db="EMBL/GenBank/DDBJ databases">
        <title>Parelaphostrongylus tenuis whole genome reference sequence.</title>
        <authorList>
            <person name="Garwood T.J."/>
            <person name="Larsen P.A."/>
            <person name="Fountain-Jones N.M."/>
            <person name="Garbe J.R."/>
            <person name="Macchietto M.G."/>
            <person name="Kania S.A."/>
            <person name="Gerhold R.W."/>
            <person name="Richards J.E."/>
            <person name="Wolf T.M."/>
        </authorList>
    </citation>
    <scope>NUCLEOTIDE SEQUENCE</scope>
    <source>
        <strain evidence="1">MNPRO001-30</strain>
        <tissue evidence="1">Meninges</tissue>
    </source>
</reference>
<dbReference type="AlphaFoldDB" id="A0AAD5R7X4"/>
<dbReference type="Proteomes" id="UP001196413">
    <property type="component" value="Unassembled WGS sequence"/>
</dbReference>
<evidence type="ECO:0000313" key="2">
    <source>
        <dbReference type="Proteomes" id="UP001196413"/>
    </source>
</evidence>
<organism evidence="1 2">
    <name type="scientific">Parelaphostrongylus tenuis</name>
    <name type="common">Meningeal worm</name>
    <dbReference type="NCBI Taxonomy" id="148309"/>
    <lineage>
        <taxon>Eukaryota</taxon>
        <taxon>Metazoa</taxon>
        <taxon>Ecdysozoa</taxon>
        <taxon>Nematoda</taxon>
        <taxon>Chromadorea</taxon>
        <taxon>Rhabditida</taxon>
        <taxon>Rhabditina</taxon>
        <taxon>Rhabditomorpha</taxon>
        <taxon>Strongyloidea</taxon>
        <taxon>Metastrongylidae</taxon>
        <taxon>Parelaphostrongylus</taxon>
    </lineage>
</organism>